<accession>A0ABT9YPU0</accession>
<organism evidence="1 2">
    <name type="scientific">Streptococcus moroccensis</name>
    <dbReference type="NCBI Taxonomy" id="1451356"/>
    <lineage>
        <taxon>Bacteria</taxon>
        <taxon>Bacillati</taxon>
        <taxon>Bacillota</taxon>
        <taxon>Bacilli</taxon>
        <taxon>Lactobacillales</taxon>
        <taxon>Streptococcaceae</taxon>
        <taxon>Streptococcus</taxon>
    </lineage>
</organism>
<dbReference type="Proteomes" id="UP001223079">
    <property type="component" value="Unassembled WGS sequence"/>
</dbReference>
<gene>
    <name evidence="1" type="ORF">J2S23_000546</name>
</gene>
<protein>
    <recommendedName>
        <fullName evidence="3">Phage protein</fullName>
    </recommendedName>
</protein>
<comment type="caution">
    <text evidence="1">The sequence shown here is derived from an EMBL/GenBank/DDBJ whole genome shotgun (WGS) entry which is preliminary data.</text>
</comment>
<evidence type="ECO:0000313" key="2">
    <source>
        <dbReference type="Proteomes" id="UP001223079"/>
    </source>
</evidence>
<evidence type="ECO:0008006" key="3">
    <source>
        <dbReference type="Google" id="ProtNLM"/>
    </source>
</evidence>
<name>A0ABT9YPU0_9STRE</name>
<dbReference type="RefSeq" id="WP_307121234.1">
    <property type="nucleotide sequence ID" value="NZ_JAUSTM010000004.1"/>
</dbReference>
<keyword evidence="2" id="KW-1185">Reference proteome</keyword>
<reference evidence="1 2" key="1">
    <citation type="submission" date="2023-07" db="EMBL/GenBank/DDBJ databases">
        <title>Genomic Encyclopedia of Type Strains, Phase IV (KMG-IV): sequencing the most valuable type-strain genomes for metagenomic binning, comparative biology and taxonomic classification.</title>
        <authorList>
            <person name="Goeker M."/>
        </authorList>
    </citation>
    <scope>NUCLEOTIDE SEQUENCE [LARGE SCALE GENOMIC DNA]</scope>
    <source>
        <strain evidence="1 2">DSM 105143</strain>
    </source>
</reference>
<sequence length="71" mass="8097">MIELYFVYNGHRKEYIGTFPHPHGAISALKGHQATYSAITKPRFAKTLSGDSIRIDYGARDCYYLIERTGE</sequence>
<evidence type="ECO:0000313" key="1">
    <source>
        <dbReference type="EMBL" id="MDQ0222009.1"/>
    </source>
</evidence>
<dbReference type="EMBL" id="JAUSTM010000004">
    <property type="protein sequence ID" value="MDQ0222009.1"/>
    <property type="molecule type" value="Genomic_DNA"/>
</dbReference>
<proteinExistence type="predicted"/>